<feature type="region of interest" description="Disordered" evidence="1">
    <location>
        <begin position="1"/>
        <end position="26"/>
    </location>
</feature>
<evidence type="ECO:0000256" key="1">
    <source>
        <dbReference type="SAM" id="MobiDB-lite"/>
    </source>
</evidence>
<protein>
    <submittedName>
        <fullName evidence="3">Acyl-CoA thioesterase domain-containing protein</fullName>
    </submittedName>
</protein>
<keyword evidence="4" id="KW-1185">Reference proteome</keyword>
<organism evidence="3 4">
    <name type="scientific">Glycomyces rhizosphaerae</name>
    <dbReference type="NCBI Taxonomy" id="2054422"/>
    <lineage>
        <taxon>Bacteria</taxon>
        <taxon>Bacillati</taxon>
        <taxon>Actinomycetota</taxon>
        <taxon>Actinomycetes</taxon>
        <taxon>Glycomycetales</taxon>
        <taxon>Glycomycetaceae</taxon>
        <taxon>Glycomyces</taxon>
    </lineage>
</organism>
<proteinExistence type="predicted"/>
<dbReference type="Pfam" id="PF13622">
    <property type="entry name" value="4HBT_3"/>
    <property type="match status" value="1"/>
</dbReference>
<reference evidence="4" key="1">
    <citation type="journal article" date="2019" name="Int. J. Syst. Evol. Microbiol.">
        <title>The Global Catalogue of Microorganisms (GCM) 10K type strain sequencing project: providing services to taxonomists for standard genome sequencing and annotation.</title>
        <authorList>
            <consortium name="The Broad Institute Genomics Platform"/>
            <consortium name="The Broad Institute Genome Sequencing Center for Infectious Disease"/>
            <person name="Wu L."/>
            <person name="Ma J."/>
        </authorList>
    </citation>
    <scope>NUCLEOTIDE SEQUENCE [LARGE SCALE GENOMIC DNA]</scope>
    <source>
        <strain evidence="4">CGMCC 4.7396</strain>
    </source>
</reference>
<gene>
    <name evidence="3" type="ORF">ACFO8M_24455</name>
</gene>
<feature type="compositionally biased region" description="Basic and acidic residues" evidence="1">
    <location>
        <begin position="7"/>
        <end position="17"/>
    </location>
</feature>
<evidence type="ECO:0000313" key="3">
    <source>
        <dbReference type="EMBL" id="MFC3495645.1"/>
    </source>
</evidence>
<feature type="domain" description="Acyl-CoA thioesterase-like N-terminal HotDog" evidence="2">
    <location>
        <begin position="24"/>
        <end position="108"/>
    </location>
</feature>
<sequence>MTSSDAYFERESEDRFRPTPQVGGGWNPAEQHISPAIGLLAHAIETEHDRRRGHRLQLSRLSCDILGTLPLETVEVDVTVVRPGRTIELVEARLIQAGRTAVLARAWLAQHFDTASLNATPLPRIPPPSSTALVKTALRTILSMRRFATESPPALRMDSHCLMVVGMMSLRRR</sequence>
<dbReference type="RefSeq" id="WP_387980385.1">
    <property type="nucleotide sequence ID" value="NZ_JBHRWO010000021.1"/>
</dbReference>
<dbReference type="InterPro" id="IPR049449">
    <property type="entry name" value="TesB_ACOT8-like_N"/>
</dbReference>
<dbReference type="EMBL" id="JBHRWO010000021">
    <property type="protein sequence ID" value="MFC3495645.1"/>
    <property type="molecule type" value="Genomic_DNA"/>
</dbReference>
<evidence type="ECO:0000259" key="2">
    <source>
        <dbReference type="Pfam" id="PF13622"/>
    </source>
</evidence>
<dbReference type="Proteomes" id="UP001595712">
    <property type="component" value="Unassembled WGS sequence"/>
</dbReference>
<evidence type="ECO:0000313" key="4">
    <source>
        <dbReference type="Proteomes" id="UP001595712"/>
    </source>
</evidence>
<dbReference type="InterPro" id="IPR042171">
    <property type="entry name" value="Acyl-CoA_hotdog"/>
</dbReference>
<name>A0ABV7Q863_9ACTN</name>
<comment type="caution">
    <text evidence="3">The sequence shown here is derived from an EMBL/GenBank/DDBJ whole genome shotgun (WGS) entry which is preliminary data.</text>
</comment>
<dbReference type="Gene3D" id="2.40.160.210">
    <property type="entry name" value="Acyl-CoA thioesterase, double hotdog domain"/>
    <property type="match status" value="1"/>
</dbReference>
<accession>A0ABV7Q863</accession>